<sequence length="410" mass="46961">MKYFKLAICVALSFFSFMVSAQNAPDYSVPVPGRWSAEKINRWYKELPWLVGCNYYPATAINQIDMWQASTWDPETIDKELGWAESIGMNTLRVFLHDVVWADDEKGLYKRMDQFLDICQKHGIRPWFVFFDDCHFPNPKLGKQPLPVSGYHNSGWVNCPAREVGERYAVGKETRKEAKQLKGYVQKTMSRFAKDKRVLMWELYNEPGRGSGLDGDMGSEKVDSNIGDRSNRLVYDSWVWAREINPSQPVTSTTSGALGTGNIKINRANSDIFSIHSYYSNVESVRKLIKNYQSDGRPVVMTEWLARSRGNTVEKCLPLFKEMGVGAVNWGFVSGKSGTIWPWSSRKTKDGKKLSVNKLREEGHVVRPGESFPEPEVWFHDLFRMDGTPFDQKEIEIFRKLTGKHLVGPK</sequence>
<keyword evidence="4" id="KW-0732">Signal</keyword>
<dbReference type="Gene3D" id="3.20.20.80">
    <property type="entry name" value="Glycosidases"/>
    <property type="match status" value="1"/>
</dbReference>
<keyword evidence="1 3" id="KW-0378">Hydrolase</keyword>
<comment type="similarity">
    <text evidence="3">Belongs to the glycosyl hydrolase 5 (cellulase A) family.</text>
</comment>
<proteinExistence type="inferred from homology"/>
<dbReference type="InterPro" id="IPR001547">
    <property type="entry name" value="Glyco_hydro_5"/>
</dbReference>
<keyword evidence="7" id="KW-1185">Reference proteome</keyword>
<protein>
    <recommendedName>
        <fullName evidence="5">Glycoside hydrolase family 5 domain-containing protein</fullName>
    </recommendedName>
</protein>
<evidence type="ECO:0000256" key="1">
    <source>
        <dbReference type="ARBA" id="ARBA00022801"/>
    </source>
</evidence>
<dbReference type="InterPro" id="IPR017853">
    <property type="entry name" value="GH"/>
</dbReference>
<evidence type="ECO:0000259" key="5">
    <source>
        <dbReference type="Pfam" id="PF00150"/>
    </source>
</evidence>
<accession>A0AAU9CQM4</accession>
<dbReference type="EMBL" id="AP025315">
    <property type="protein sequence ID" value="BDD11476.1"/>
    <property type="molecule type" value="Genomic_DNA"/>
</dbReference>
<feature type="chain" id="PRO_5043739808" description="Glycoside hydrolase family 5 domain-containing protein" evidence="4">
    <location>
        <begin position="22"/>
        <end position="410"/>
    </location>
</feature>
<dbReference type="Pfam" id="PF00150">
    <property type="entry name" value="Cellulase"/>
    <property type="match status" value="1"/>
</dbReference>
<feature type="signal peptide" evidence="4">
    <location>
        <begin position="1"/>
        <end position="21"/>
    </location>
</feature>
<evidence type="ECO:0000313" key="7">
    <source>
        <dbReference type="Proteomes" id="UP001348817"/>
    </source>
</evidence>
<dbReference type="Proteomes" id="UP001348817">
    <property type="component" value="Plasmid pFA1"/>
</dbReference>
<evidence type="ECO:0000256" key="2">
    <source>
        <dbReference type="ARBA" id="ARBA00023295"/>
    </source>
</evidence>
<evidence type="ECO:0000256" key="4">
    <source>
        <dbReference type="SAM" id="SignalP"/>
    </source>
</evidence>
<dbReference type="RefSeq" id="WP_338394970.1">
    <property type="nucleotide sequence ID" value="NZ_AP025315.1"/>
</dbReference>
<dbReference type="SUPFAM" id="SSF51445">
    <property type="entry name" value="(Trans)glycosidases"/>
    <property type="match status" value="1"/>
</dbReference>
<evidence type="ECO:0000313" key="6">
    <source>
        <dbReference type="EMBL" id="BDD11476.1"/>
    </source>
</evidence>
<reference evidence="6 7" key="1">
    <citation type="submission" date="2021-12" db="EMBL/GenBank/DDBJ databases">
        <title>Genome sequencing of bacteria with rrn-lacking chromosome and rrn-plasmid.</title>
        <authorList>
            <person name="Anda M."/>
            <person name="Iwasaki W."/>
        </authorList>
    </citation>
    <scope>NUCLEOTIDE SEQUENCE [LARGE SCALE GENOMIC DNA]</scope>
    <source>
        <strain evidence="6 7">DSM 100852</strain>
        <plasmid evidence="6 7">pFA1</plasmid>
    </source>
</reference>
<dbReference type="KEGG" id="fax:FUAX_39080"/>
<evidence type="ECO:0000256" key="3">
    <source>
        <dbReference type="RuleBase" id="RU361153"/>
    </source>
</evidence>
<organism evidence="6 7">
    <name type="scientific">Fulvitalea axinellae</name>
    <dbReference type="NCBI Taxonomy" id="1182444"/>
    <lineage>
        <taxon>Bacteria</taxon>
        <taxon>Pseudomonadati</taxon>
        <taxon>Bacteroidota</taxon>
        <taxon>Cytophagia</taxon>
        <taxon>Cytophagales</taxon>
        <taxon>Persicobacteraceae</taxon>
        <taxon>Fulvitalea</taxon>
    </lineage>
</organism>
<keyword evidence="6" id="KW-0614">Plasmid</keyword>
<feature type="domain" description="Glycoside hydrolase family 5" evidence="5">
    <location>
        <begin position="169"/>
        <end position="330"/>
    </location>
</feature>
<dbReference type="GO" id="GO:0000272">
    <property type="term" value="P:polysaccharide catabolic process"/>
    <property type="evidence" value="ECO:0007669"/>
    <property type="project" value="InterPro"/>
</dbReference>
<geneLocation type="plasmid" evidence="6 7">
    <name>pFA1</name>
</geneLocation>
<name>A0AAU9CQM4_9BACT</name>
<gene>
    <name evidence="6" type="ORF">FUAX_39080</name>
</gene>
<dbReference type="AlphaFoldDB" id="A0AAU9CQM4"/>
<keyword evidence="2 3" id="KW-0326">Glycosidase</keyword>
<dbReference type="GO" id="GO:0004553">
    <property type="term" value="F:hydrolase activity, hydrolyzing O-glycosyl compounds"/>
    <property type="evidence" value="ECO:0007669"/>
    <property type="project" value="InterPro"/>
</dbReference>